<evidence type="ECO:0008006" key="2">
    <source>
        <dbReference type="Google" id="ProtNLM"/>
    </source>
</evidence>
<reference evidence="1" key="1">
    <citation type="journal article" date="2014" name="Front. Microbiol.">
        <title>High frequency of phylogenetically diverse reductive dehalogenase-homologous genes in deep subseafloor sedimentary metagenomes.</title>
        <authorList>
            <person name="Kawai M."/>
            <person name="Futagami T."/>
            <person name="Toyoda A."/>
            <person name="Takaki Y."/>
            <person name="Nishi S."/>
            <person name="Hori S."/>
            <person name="Arai W."/>
            <person name="Tsubouchi T."/>
            <person name="Morono Y."/>
            <person name="Uchiyama I."/>
            <person name="Ito T."/>
            <person name="Fujiyama A."/>
            <person name="Inagaki F."/>
            <person name="Takami H."/>
        </authorList>
    </citation>
    <scope>NUCLEOTIDE SEQUENCE</scope>
    <source>
        <strain evidence="1">Expedition CK06-06</strain>
    </source>
</reference>
<sequence length="100" mass="11613">TGSKEKYMSIENGVFAKDDRGIIDSIDWKKGITPVFEYNGKPTIVIISRVIKPQPKPLEETRGIITSDYQDFLDKQWIRELREKYKVNVNKGLLTKIKQN</sequence>
<dbReference type="EMBL" id="BARU01026415">
    <property type="protein sequence ID" value="GAH76085.1"/>
    <property type="molecule type" value="Genomic_DNA"/>
</dbReference>
<evidence type="ECO:0000313" key="1">
    <source>
        <dbReference type="EMBL" id="GAH76085.1"/>
    </source>
</evidence>
<comment type="caution">
    <text evidence="1">The sequence shown here is derived from an EMBL/GenBank/DDBJ whole genome shotgun (WGS) entry which is preliminary data.</text>
</comment>
<feature type="non-terminal residue" evidence="1">
    <location>
        <position position="1"/>
    </location>
</feature>
<name>X1J3M1_9ZZZZ</name>
<proteinExistence type="predicted"/>
<organism evidence="1">
    <name type="scientific">marine sediment metagenome</name>
    <dbReference type="NCBI Taxonomy" id="412755"/>
    <lineage>
        <taxon>unclassified sequences</taxon>
        <taxon>metagenomes</taxon>
        <taxon>ecological metagenomes</taxon>
    </lineage>
</organism>
<dbReference type="AlphaFoldDB" id="X1J3M1"/>
<gene>
    <name evidence="1" type="ORF">S03H2_42434</name>
</gene>
<accession>X1J3M1</accession>
<protein>
    <recommendedName>
        <fullName evidence="2">PpiC domain-containing protein</fullName>
    </recommendedName>
</protein>